<reference evidence="1 2" key="1">
    <citation type="submission" date="2020-02" db="EMBL/GenBank/DDBJ databases">
        <title>Draft genome sequence of Haematococcus lacustris strain NIES-144.</title>
        <authorList>
            <person name="Morimoto D."/>
            <person name="Nakagawa S."/>
            <person name="Yoshida T."/>
            <person name="Sawayama S."/>
        </authorList>
    </citation>
    <scope>NUCLEOTIDE SEQUENCE [LARGE SCALE GENOMIC DNA]</scope>
    <source>
        <strain evidence="1 2">NIES-144</strain>
    </source>
</reference>
<dbReference type="EMBL" id="BLLF01001340">
    <property type="protein sequence ID" value="GFH18696.1"/>
    <property type="molecule type" value="Genomic_DNA"/>
</dbReference>
<sequence length="76" mass="7729">MTGNRTPGLHGCMVGGSSHEAWEAPIQEVGSAVLVTPPCLPVDATLAAVSLASTAWTQPAALALMNCKRSTPQAEA</sequence>
<comment type="caution">
    <text evidence="1">The sequence shown here is derived from an EMBL/GenBank/DDBJ whole genome shotgun (WGS) entry which is preliminary data.</text>
</comment>
<proteinExistence type="predicted"/>
<dbReference type="AlphaFoldDB" id="A0A699ZI08"/>
<gene>
    <name evidence="1" type="ORF">HaLaN_15544</name>
</gene>
<name>A0A699ZI08_HAELA</name>
<organism evidence="1 2">
    <name type="scientific">Haematococcus lacustris</name>
    <name type="common">Green alga</name>
    <name type="synonym">Haematococcus pluvialis</name>
    <dbReference type="NCBI Taxonomy" id="44745"/>
    <lineage>
        <taxon>Eukaryota</taxon>
        <taxon>Viridiplantae</taxon>
        <taxon>Chlorophyta</taxon>
        <taxon>core chlorophytes</taxon>
        <taxon>Chlorophyceae</taxon>
        <taxon>CS clade</taxon>
        <taxon>Chlamydomonadales</taxon>
        <taxon>Haematococcaceae</taxon>
        <taxon>Haematococcus</taxon>
    </lineage>
</organism>
<feature type="non-terminal residue" evidence="1">
    <location>
        <position position="1"/>
    </location>
</feature>
<accession>A0A699ZI08</accession>
<keyword evidence="2" id="KW-1185">Reference proteome</keyword>
<evidence type="ECO:0000313" key="1">
    <source>
        <dbReference type="EMBL" id="GFH18696.1"/>
    </source>
</evidence>
<evidence type="ECO:0000313" key="2">
    <source>
        <dbReference type="Proteomes" id="UP000485058"/>
    </source>
</evidence>
<dbReference type="Proteomes" id="UP000485058">
    <property type="component" value="Unassembled WGS sequence"/>
</dbReference>
<protein>
    <submittedName>
        <fullName evidence="1">Uncharacterized protein</fullName>
    </submittedName>
</protein>